<proteinExistence type="predicted"/>
<name>A0AAV8PYA7_ENSVE</name>
<dbReference type="AlphaFoldDB" id="A0AAV8PYA7"/>
<gene>
    <name evidence="1" type="ORF">OPV22_026857</name>
</gene>
<comment type="caution">
    <text evidence="1">The sequence shown here is derived from an EMBL/GenBank/DDBJ whole genome shotgun (WGS) entry which is preliminary data.</text>
</comment>
<sequence length="72" mass="8040">MKQWMTKDCGPRQRLETTSGAFLMVSSSASVHEKPRHQSNYGHANALLFQKASQLVPPTLYIDFPGDELSCT</sequence>
<dbReference type="EMBL" id="JAQQAF010000008">
    <property type="protein sequence ID" value="KAJ8464305.1"/>
    <property type="molecule type" value="Genomic_DNA"/>
</dbReference>
<keyword evidence="2" id="KW-1185">Reference proteome</keyword>
<accession>A0AAV8PYA7</accession>
<dbReference type="Proteomes" id="UP001222027">
    <property type="component" value="Unassembled WGS sequence"/>
</dbReference>
<evidence type="ECO:0000313" key="2">
    <source>
        <dbReference type="Proteomes" id="UP001222027"/>
    </source>
</evidence>
<evidence type="ECO:0000313" key="1">
    <source>
        <dbReference type="EMBL" id="KAJ8464305.1"/>
    </source>
</evidence>
<organism evidence="1 2">
    <name type="scientific">Ensete ventricosum</name>
    <name type="common">Abyssinian banana</name>
    <name type="synonym">Musa ensete</name>
    <dbReference type="NCBI Taxonomy" id="4639"/>
    <lineage>
        <taxon>Eukaryota</taxon>
        <taxon>Viridiplantae</taxon>
        <taxon>Streptophyta</taxon>
        <taxon>Embryophyta</taxon>
        <taxon>Tracheophyta</taxon>
        <taxon>Spermatophyta</taxon>
        <taxon>Magnoliopsida</taxon>
        <taxon>Liliopsida</taxon>
        <taxon>Zingiberales</taxon>
        <taxon>Musaceae</taxon>
        <taxon>Ensete</taxon>
    </lineage>
</organism>
<reference evidence="1 2" key="1">
    <citation type="submission" date="2022-12" db="EMBL/GenBank/DDBJ databases">
        <title>Chromosome-scale assembly of the Ensete ventricosum genome.</title>
        <authorList>
            <person name="Dussert Y."/>
            <person name="Stocks J."/>
            <person name="Wendawek A."/>
            <person name="Woldeyes F."/>
            <person name="Nichols R.A."/>
            <person name="Borrell J.S."/>
        </authorList>
    </citation>
    <scope>NUCLEOTIDE SEQUENCE [LARGE SCALE GENOMIC DNA]</scope>
    <source>
        <strain evidence="2">cv. Maze</strain>
        <tissue evidence="1">Seeds</tissue>
    </source>
</reference>
<protein>
    <submittedName>
        <fullName evidence="1">Uncharacterized protein</fullName>
    </submittedName>
</protein>